<dbReference type="AlphaFoldDB" id="A0A2M9XAY6"/>
<dbReference type="OrthoDB" id="328735at2"/>
<evidence type="ECO:0000313" key="2">
    <source>
        <dbReference type="EMBL" id="PJZ24853.1"/>
    </source>
</evidence>
<evidence type="ECO:0000313" key="3">
    <source>
        <dbReference type="Proteomes" id="UP000232196"/>
    </source>
</evidence>
<comment type="caution">
    <text evidence="2">The sequence shown here is derived from an EMBL/GenBank/DDBJ whole genome shotgun (WGS) entry which is preliminary data.</text>
</comment>
<sequence>MLFRTSNKGRIRVVTAYLCLFYLFNFSVSAHEEGPNHSHVDQCRTDKEKYCKESSKGDILSCLKKNEENLSEDCRELLQEVRGKAKLRMEACREDKEKFCANRETAVIRCLQENKNLLGEKCKSALFSSSK</sequence>
<name>A0A2M9XAY6_9LEPT</name>
<evidence type="ECO:0000256" key="1">
    <source>
        <dbReference type="SAM" id="SignalP"/>
    </source>
</evidence>
<proteinExistence type="predicted"/>
<dbReference type="RefSeq" id="WP_100707543.1">
    <property type="nucleotide sequence ID" value="NZ_NPDL01000006.1"/>
</dbReference>
<dbReference type="EMBL" id="NPDN01000007">
    <property type="protein sequence ID" value="PJZ24853.1"/>
    <property type="molecule type" value="Genomic_DNA"/>
</dbReference>
<dbReference type="Proteomes" id="UP000232196">
    <property type="component" value="Unassembled WGS sequence"/>
</dbReference>
<accession>A0A2M9XAY6</accession>
<feature type="signal peptide" evidence="1">
    <location>
        <begin position="1"/>
        <end position="30"/>
    </location>
</feature>
<keyword evidence="3" id="KW-1185">Reference proteome</keyword>
<protein>
    <recommendedName>
        <fullName evidence="4">Cys-rich protein</fullName>
    </recommendedName>
</protein>
<gene>
    <name evidence="2" type="ORF">CH357_14850</name>
</gene>
<organism evidence="2 3">
    <name type="scientific">Leptospira hartskeerlii</name>
    <dbReference type="NCBI Taxonomy" id="2023177"/>
    <lineage>
        <taxon>Bacteria</taxon>
        <taxon>Pseudomonadati</taxon>
        <taxon>Spirochaetota</taxon>
        <taxon>Spirochaetia</taxon>
        <taxon>Leptospirales</taxon>
        <taxon>Leptospiraceae</taxon>
        <taxon>Leptospira</taxon>
    </lineage>
</organism>
<feature type="chain" id="PRO_5014851447" description="Cys-rich protein" evidence="1">
    <location>
        <begin position="31"/>
        <end position="131"/>
    </location>
</feature>
<reference evidence="2 3" key="1">
    <citation type="submission" date="2017-07" db="EMBL/GenBank/DDBJ databases">
        <title>Leptospira spp. isolated from tropical soils.</title>
        <authorList>
            <person name="Thibeaux R."/>
            <person name="Iraola G."/>
            <person name="Ferres I."/>
            <person name="Bierque E."/>
            <person name="Girault D."/>
            <person name="Soupe-Gilbert M.-E."/>
            <person name="Picardeau M."/>
            <person name="Goarant C."/>
        </authorList>
    </citation>
    <scope>NUCLEOTIDE SEQUENCE [LARGE SCALE GENOMIC DNA]</scope>
    <source>
        <strain evidence="2 3">MCA1-C-A1</strain>
    </source>
</reference>
<keyword evidence="1" id="KW-0732">Signal</keyword>
<evidence type="ECO:0008006" key="4">
    <source>
        <dbReference type="Google" id="ProtNLM"/>
    </source>
</evidence>